<comment type="caution">
    <text evidence="1">The sequence shown here is derived from an EMBL/GenBank/DDBJ whole genome shotgun (WGS) entry which is preliminary data.</text>
</comment>
<dbReference type="Pfam" id="PF13344">
    <property type="entry name" value="Hydrolase_6"/>
    <property type="match status" value="1"/>
</dbReference>
<dbReference type="PANTHER" id="PTHR19288:SF90">
    <property type="entry name" value="OS08G0542600 PROTEIN"/>
    <property type="match status" value="1"/>
</dbReference>
<evidence type="ECO:0000313" key="1">
    <source>
        <dbReference type="EMBL" id="TSE28814.1"/>
    </source>
</evidence>
<dbReference type="AlphaFoldDB" id="A0A554WZ09"/>
<dbReference type="Pfam" id="PF13242">
    <property type="entry name" value="Hydrolase_like"/>
    <property type="match status" value="1"/>
</dbReference>
<dbReference type="InterPro" id="IPR036412">
    <property type="entry name" value="HAD-like_sf"/>
</dbReference>
<protein>
    <submittedName>
        <fullName evidence="1">Acid sugar phosphatase</fullName>
        <ecNumber evidence="1">3.1.3.-</ecNumber>
    </submittedName>
</protein>
<dbReference type="SUPFAM" id="SSF56784">
    <property type="entry name" value="HAD-like"/>
    <property type="match status" value="1"/>
</dbReference>
<dbReference type="InterPro" id="IPR023214">
    <property type="entry name" value="HAD_sf"/>
</dbReference>
<dbReference type="EMBL" id="VJOL01000036">
    <property type="protein sequence ID" value="TSE28814.1"/>
    <property type="molecule type" value="Genomic_DNA"/>
</dbReference>
<dbReference type="InterPro" id="IPR006357">
    <property type="entry name" value="HAD-SF_hydro_IIA"/>
</dbReference>
<dbReference type="GO" id="GO:0016791">
    <property type="term" value="F:phosphatase activity"/>
    <property type="evidence" value="ECO:0007669"/>
    <property type="project" value="TreeGrafter"/>
</dbReference>
<evidence type="ECO:0000313" key="2">
    <source>
        <dbReference type="Proteomes" id="UP000318542"/>
    </source>
</evidence>
<gene>
    <name evidence="1" type="primary">yutF</name>
    <name evidence="1" type="ORF">Tther_01826</name>
</gene>
<proteinExistence type="predicted"/>
<dbReference type="EC" id="3.1.3.-" evidence="1"/>
<keyword evidence="2" id="KW-1185">Reference proteome</keyword>
<dbReference type="OrthoDB" id="148966at2"/>
<name>A0A554WZ09_9BURK</name>
<accession>A0A554WZ09</accession>
<sequence length="301" mass="32171">MHAPATAHDLFAAYEAVRAHWPTCPVAAGWQRLPDLAALAPQFDAFCLDAFGVLNIGQTPIAGARERLAALQRLGKPVLVVSNAAAVPSAQIVERYQAMGFALPAQQWLTSRDVMVQAMTRWPMRRWGVVAPAGTDVSDLPAGTLVLNDAHADWDAVEGFVLLSALEGDAATRQRLRDALRRHARPVLVPNADLASPHESGFRLEPGALAHWLQQEAGIEPQWFGKPFAPIFAAALQRLGLEAAPQRVLMVGDTLHTDVLGGRCAGMATALVVGQGASAGLPWTTAIARSGIVPDYVIDRI</sequence>
<dbReference type="RefSeq" id="WP_143903136.1">
    <property type="nucleotide sequence ID" value="NZ_VJOL01000036.1"/>
</dbReference>
<reference evidence="1 2" key="1">
    <citation type="submission" date="2019-07" db="EMBL/GenBank/DDBJ databases">
        <title>Tepidimonas thermarum AA-1 draft genome.</title>
        <authorList>
            <person name="Da Costa M.S."/>
            <person name="Froufe H.J.C."/>
            <person name="Egas C."/>
            <person name="Albuquerque L."/>
        </authorList>
    </citation>
    <scope>NUCLEOTIDE SEQUENCE [LARGE SCALE GENOMIC DNA]</scope>
    <source>
        <strain evidence="1 2">AA-1</strain>
    </source>
</reference>
<dbReference type="PANTHER" id="PTHR19288">
    <property type="entry name" value="4-NITROPHENYLPHOSPHATASE-RELATED"/>
    <property type="match status" value="1"/>
</dbReference>
<dbReference type="GO" id="GO:0005737">
    <property type="term" value="C:cytoplasm"/>
    <property type="evidence" value="ECO:0007669"/>
    <property type="project" value="TreeGrafter"/>
</dbReference>
<keyword evidence="1" id="KW-0378">Hydrolase</keyword>
<organism evidence="1 2">
    <name type="scientific">Tepidimonas thermarum</name>
    <dbReference type="NCBI Taxonomy" id="335431"/>
    <lineage>
        <taxon>Bacteria</taxon>
        <taxon>Pseudomonadati</taxon>
        <taxon>Pseudomonadota</taxon>
        <taxon>Betaproteobacteria</taxon>
        <taxon>Burkholderiales</taxon>
        <taxon>Tepidimonas</taxon>
    </lineage>
</organism>
<dbReference type="Gene3D" id="3.40.50.1000">
    <property type="entry name" value="HAD superfamily/HAD-like"/>
    <property type="match status" value="2"/>
</dbReference>
<dbReference type="Proteomes" id="UP000318542">
    <property type="component" value="Unassembled WGS sequence"/>
</dbReference>